<protein>
    <recommendedName>
        <fullName evidence="6">Pre-mRNA-splicing factor Syf1/CRNKL1-like C-terminal HAT-repeats domain-containing protein</fullName>
    </recommendedName>
</protein>
<comment type="subcellular location">
    <subcellularLocation>
        <location evidence="1">Nucleus</location>
    </subcellularLocation>
</comment>
<dbReference type="KEGG" id="beq:BEWA_032170"/>
<dbReference type="SMART" id="SM00386">
    <property type="entry name" value="HAT"/>
    <property type="match status" value="5"/>
</dbReference>
<sequence length="366" mass="42707">MKKKEAKGSLSSKGTEKPVTGDSSWDYGNVLSSGAKKSPKLVKKDKDSKKRKKKSFSINKDKKSEYKNEEKVRELEKRNVDNEWMSNPNSVLDFERLIMTNGNSSAVWIGYMAFHLNVGDTEMARKTVRRGLARIDFREMTEKQNLWLAYLNMECMYGEDIMSVFNEAVQYNDAKTMYKKAIGIFISNKKLEEAKEVCLKGIKKFGKSKKIWLLYITLLYQHIGDAEEGRQAHKMCINRIPKHKRIFVSSATALLEYKFGSPEIGKRYFEDILLDNPKRTDVWVQYICAHIKLHIEDDSKQKSERLKTIRNLFDRIITLDLKPKKMKIIFSKWLEFECNHGNEKSKEMVQRKALAYVEYIEKNFAG</sequence>
<feature type="region of interest" description="Disordered" evidence="5">
    <location>
        <begin position="1"/>
        <end position="73"/>
    </location>
</feature>
<evidence type="ECO:0000259" key="6">
    <source>
        <dbReference type="Pfam" id="PF23231"/>
    </source>
</evidence>
<dbReference type="eggNOG" id="KOG1070">
    <property type="taxonomic scope" value="Eukaryota"/>
</dbReference>
<dbReference type="InterPro" id="IPR011990">
    <property type="entry name" value="TPR-like_helical_dom_sf"/>
</dbReference>
<evidence type="ECO:0000313" key="8">
    <source>
        <dbReference type="Proteomes" id="UP000031512"/>
    </source>
</evidence>
<evidence type="ECO:0000256" key="4">
    <source>
        <dbReference type="ARBA" id="ARBA00023242"/>
    </source>
</evidence>
<dbReference type="VEuPathDB" id="PiroplasmaDB:BEWA_032170"/>
<dbReference type="OrthoDB" id="412781at2759"/>
<accession>L0AZQ0</accession>
<evidence type="ECO:0000256" key="5">
    <source>
        <dbReference type="SAM" id="MobiDB-lite"/>
    </source>
</evidence>
<gene>
    <name evidence="7" type="ORF">BEWA_032170</name>
</gene>
<dbReference type="AlphaFoldDB" id="L0AZQ0"/>
<keyword evidence="8" id="KW-1185">Reference proteome</keyword>
<reference evidence="7 8" key="1">
    <citation type="journal article" date="2012" name="BMC Genomics">
        <title>Comparative genomic analysis and phylogenetic position of Theileria equi.</title>
        <authorList>
            <person name="Kappmeyer L.S."/>
            <person name="Thiagarajan M."/>
            <person name="Herndon D.R."/>
            <person name="Ramsay J.D."/>
            <person name="Caler E."/>
            <person name="Djikeng A."/>
            <person name="Gillespie J.J."/>
            <person name="Lau A.O."/>
            <person name="Roalson E.H."/>
            <person name="Silva J.C."/>
            <person name="Silva M.G."/>
            <person name="Suarez C.E."/>
            <person name="Ueti M.W."/>
            <person name="Nene V.M."/>
            <person name="Mealey R.H."/>
            <person name="Knowles D.P."/>
            <person name="Brayton K.A."/>
        </authorList>
    </citation>
    <scope>NUCLEOTIDE SEQUENCE [LARGE SCALE GENOMIC DNA]</scope>
    <source>
        <strain evidence="7 8">WA</strain>
    </source>
</reference>
<evidence type="ECO:0000256" key="2">
    <source>
        <dbReference type="ARBA" id="ARBA00022552"/>
    </source>
</evidence>
<dbReference type="PANTHER" id="PTHR23270:SF10">
    <property type="entry name" value="PROTEIN RRP5 HOMOLOG"/>
    <property type="match status" value="1"/>
</dbReference>
<dbReference type="EMBL" id="CP001669">
    <property type="protein sequence ID" value="AFZ80364.1"/>
    <property type="molecule type" value="Genomic_DNA"/>
</dbReference>
<dbReference type="Proteomes" id="UP000031512">
    <property type="component" value="Chromosome 1"/>
</dbReference>
<dbReference type="RefSeq" id="XP_004830030.1">
    <property type="nucleotide sequence ID" value="XM_004829973.1"/>
</dbReference>
<dbReference type="InterPro" id="IPR055430">
    <property type="entry name" value="HAT_Syf1_CNRKL1_C"/>
</dbReference>
<dbReference type="GO" id="GO:0003723">
    <property type="term" value="F:RNA binding"/>
    <property type="evidence" value="ECO:0007669"/>
    <property type="project" value="TreeGrafter"/>
</dbReference>
<dbReference type="GO" id="GO:0006364">
    <property type="term" value="P:rRNA processing"/>
    <property type="evidence" value="ECO:0007669"/>
    <property type="project" value="UniProtKB-KW"/>
</dbReference>
<organism evidence="7 8">
    <name type="scientific">Theileria equi strain WA</name>
    <dbReference type="NCBI Taxonomy" id="1537102"/>
    <lineage>
        <taxon>Eukaryota</taxon>
        <taxon>Sar</taxon>
        <taxon>Alveolata</taxon>
        <taxon>Apicomplexa</taxon>
        <taxon>Aconoidasida</taxon>
        <taxon>Piroplasmida</taxon>
        <taxon>Theileriidae</taxon>
        <taxon>Theileria</taxon>
    </lineage>
</organism>
<dbReference type="InterPro" id="IPR045209">
    <property type="entry name" value="Rrp5"/>
</dbReference>
<dbReference type="Gene3D" id="1.25.40.10">
    <property type="entry name" value="Tetratricopeptide repeat domain"/>
    <property type="match status" value="2"/>
</dbReference>
<dbReference type="PANTHER" id="PTHR23270">
    <property type="entry name" value="PROGRAMMED CELL DEATH PROTEIN 11 PRE-RRNA PROCESSING PROTEIN RRP5"/>
    <property type="match status" value="1"/>
</dbReference>
<name>L0AZQ0_THEEQ</name>
<dbReference type="GO" id="GO:0032040">
    <property type="term" value="C:small-subunit processome"/>
    <property type="evidence" value="ECO:0007669"/>
    <property type="project" value="TreeGrafter"/>
</dbReference>
<evidence type="ECO:0000256" key="1">
    <source>
        <dbReference type="ARBA" id="ARBA00004123"/>
    </source>
</evidence>
<keyword evidence="4" id="KW-0539">Nucleus</keyword>
<dbReference type="GeneID" id="15803384"/>
<keyword evidence="2" id="KW-0698">rRNA processing</keyword>
<proteinExistence type="predicted"/>
<keyword evidence="3" id="KW-0677">Repeat</keyword>
<dbReference type="STRING" id="1537102.L0AZQ0"/>
<dbReference type="InterPro" id="IPR003107">
    <property type="entry name" value="HAT"/>
</dbReference>
<feature type="domain" description="Pre-mRNA-splicing factor Syf1/CRNKL1-like C-terminal HAT-repeats" evidence="6">
    <location>
        <begin position="101"/>
        <end position="359"/>
    </location>
</feature>
<dbReference type="SUPFAM" id="SSF48452">
    <property type="entry name" value="TPR-like"/>
    <property type="match status" value="1"/>
</dbReference>
<dbReference type="Pfam" id="PF23231">
    <property type="entry name" value="HAT_Syf1_CNRKL1_C"/>
    <property type="match status" value="1"/>
</dbReference>
<feature type="compositionally biased region" description="Basic and acidic residues" evidence="5">
    <location>
        <begin position="59"/>
        <end position="73"/>
    </location>
</feature>
<evidence type="ECO:0000313" key="7">
    <source>
        <dbReference type="EMBL" id="AFZ80364.1"/>
    </source>
</evidence>
<evidence type="ECO:0000256" key="3">
    <source>
        <dbReference type="ARBA" id="ARBA00022737"/>
    </source>
</evidence>